<evidence type="ECO:0000313" key="2">
    <source>
        <dbReference type="EMBL" id="KAG2434260.1"/>
    </source>
</evidence>
<dbReference type="OrthoDB" id="545736at2759"/>
<dbReference type="PROSITE" id="PS50096">
    <property type="entry name" value="IQ"/>
    <property type="match status" value="1"/>
</dbReference>
<feature type="region of interest" description="Disordered" evidence="1">
    <location>
        <begin position="355"/>
        <end position="392"/>
    </location>
</feature>
<dbReference type="Proteomes" id="UP000650467">
    <property type="component" value="Unassembled WGS sequence"/>
</dbReference>
<feature type="compositionally biased region" description="Low complexity" evidence="1">
    <location>
        <begin position="548"/>
        <end position="557"/>
    </location>
</feature>
<feature type="compositionally biased region" description="Gly residues" evidence="1">
    <location>
        <begin position="510"/>
        <end position="522"/>
    </location>
</feature>
<feature type="compositionally biased region" description="Gly residues" evidence="1">
    <location>
        <begin position="1291"/>
        <end position="1306"/>
    </location>
</feature>
<feature type="region of interest" description="Disordered" evidence="1">
    <location>
        <begin position="1247"/>
        <end position="1399"/>
    </location>
</feature>
<feature type="region of interest" description="Disordered" evidence="1">
    <location>
        <begin position="1"/>
        <end position="63"/>
    </location>
</feature>
<feature type="compositionally biased region" description="Gly residues" evidence="1">
    <location>
        <begin position="1353"/>
        <end position="1367"/>
    </location>
</feature>
<feature type="region of interest" description="Disordered" evidence="1">
    <location>
        <begin position="1007"/>
        <end position="1030"/>
    </location>
</feature>
<feature type="compositionally biased region" description="Gly residues" evidence="1">
    <location>
        <begin position="292"/>
        <end position="302"/>
    </location>
</feature>
<evidence type="ECO:0000256" key="1">
    <source>
        <dbReference type="SAM" id="MobiDB-lite"/>
    </source>
</evidence>
<feature type="compositionally biased region" description="Low complexity" evidence="1">
    <location>
        <begin position="279"/>
        <end position="291"/>
    </location>
</feature>
<feature type="compositionally biased region" description="Gly residues" evidence="1">
    <location>
        <begin position="596"/>
        <end position="612"/>
    </location>
</feature>
<protein>
    <submittedName>
        <fullName evidence="2">Uncharacterized protein</fullName>
    </submittedName>
</protein>
<proteinExistence type="predicted"/>
<name>A0A835W022_CHLIN</name>
<evidence type="ECO:0000313" key="3">
    <source>
        <dbReference type="Proteomes" id="UP000650467"/>
    </source>
</evidence>
<keyword evidence="3" id="KW-1185">Reference proteome</keyword>
<feature type="compositionally biased region" description="Polar residues" evidence="1">
    <location>
        <begin position="1247"/>
        <end position="1261"/>
    </location>
</feature>
<sequence>MTTALPSVHRGGSLLVGTPSAHSLPPQPGPPITVNSSWAARFSEEGTGDAGGGGGGLGGSGPSSYPSMASLSLAATGSSMASGFGPAGQQLPTTPEGLHRYLKNRVQAAAPPVSNPLGLSAANAPYPAYYSPPPPPPTHSAAPPYSVFTVTSPPRSPDRLGRQEGGGGGGGYGGGAYGGYGGGDGGGGGGGGDLLPERPGTSSAALGFSPANTGRMIGHDAFVSRPSTSSQYERMRLFTGTSQGLRPPRQPAAAAGAGAGTAAAAASPAAAHSGGGGPLSLSLPSTPSHAAGRGGGGGGGFNGSATWRGPGSAFGSAFASLPSPSGPPQMQSPDVFAASLTSLAAASAAAAAAAQPPAGDPLPPGVASGSGSGVGRERAISPRPHNAHPAGPAAAAVALLATGQHTARHAASSSQGYRLERLVAMDVEQAISAAASPKTVATLTPGSLDGMGHPVLIGADGTRIHRRINQHLPGNAAGRMQARGDWSFLEAEAAEAAAAAELEAGDVDGDGGSQDLGEGGSGFAARPHTSPMLPRMAQRLGTAGGPPGTARGSARLRAGGGGGGAAAAGGSQLARSWSSPMRHRRGGAGDAAATGTGTGGGMVAESSRGGGRTSQKGTGLAAEGSAVAGRGRSGTVDGGGSGGGAAAAGTSGGGAAAGASMRGTASGAPPALALTPLGADATPLGVGGAELTSPRTTGGLLALINPVGEGPLAAPKWLGMYIPKEDPLGLWTGKRMSKTEVVIEKRLFAMRHNPAMRMELEGRATDALKDRAAAQAEVAAVSRAREEEAAARKAQLKAEVDARRRGLGRSRSRSPGPGGRGLTREAKAALERQLLQEAAAEPRGPLSRDEAAAVVQATWKMYVQRRAFLRFRDTVIKIQRLMRLRYCVVRVTRRHRAAAQLLLDFLLATGGTRQAAAAMDLREIHSNYIRRKLLEKKGDLRHNTRVAVLVREWDTVEARILALGTRGARAAAANLRIAATAAVAATGFAATIGGVAAGGAAAASGGGAPGASGAGTARSAAAGGGGGGASGGGANTGVGADAKELLAAVAGDAKGAAHGTRLLGKALEARKKGVMLVAEGNDADLNKQLTVEHALAHVAATDRVIQENREPVPGEVKAAVAACYLEHKSAAYIAFTGVIWLRRARWYSFYKQQQQLAMARSVVATGSAWQVMDELALEATVSAIGPLPTLPRMRVTATLRELRGLMQAGVQEAALFTAYMVKGGIHELEKKLHSELLMRSSFGRFLSQSNNDSPRESTNGLSAAPSPSGAGGPRRVSNNGGGGPAALMGSIGLGGGGSGAGGGPAGGPSSPRGRRTSVAGNGRVSMMGMTGLAGEPATPGGANPLRASMPSLGGAGGGGGGGGGGGEQRPSAASALAGGRSRKSMLGGQSRVRIDPLAGGNSAADLDTISEAGTDMTGMTGMTGLTNISTAAVASASASAARARFLASQPSQKAGVAQLKERWWRDAVVRLDATLRKRYKLNSVSLVAALEDRAAPNTELFAARLAEINANPERAEALMAALPGGAA</sequence>
<feature type="compositionally biased region" description="Gly residues" evidence="1">
    <location>
        <begin position="48"/>
        <end position="61"/>
    </location>
</feature>
<gene>
    <name evidence="2" type="ORF">HXX76_007985</name>
</gene>
<feature type="region of interest" description="Disordered" evidence="1">
    <location>
        <begin position="505"/>
        <end position="666"/>
    </location>
</feature>
<comment type="caution">
    <text evidence="2">The sequence shown here is derived from an EMBL/GenBank/DDBJ whole genome shotgun (WGS) entry which is preliminary data.</text>
</comment>
<feature type="region of interest" description="Disordered" evidence="1">
    <location>
        <begin position="795"/>
        <end position="823"/>
    </location>
</feature>
<feature type="compositionally biased region" description="Gly residues" evidence="1">
    <location>
        <begin position="558"/>
        <end position="567"/>
    </location>
</feature>
<accession>A0A835W022</accession>
<organism evidence="2 3">
    <name type="scientific">Chlamydomonas incerta</name>
    <dbReference type="NCBI Taxonomy" id="51695"/>
    <lineage>
        <taxon>Eukaryota</taxon>
        <taxon>Viridiplantae</taxon>
        <taxon>Chlorophyta</taxon>
        <taxon>core chlorophytes</taxon>
        <taxon>Chlorophyceae</taxon>
        <taxon>CS clade</taxon>
        <taxon>Chlamydomonadales</taxon>
        <taxon>Chlamydomonadaceae</taxon>
        <taxon>Chlamydomonas</taxon>
    </lineage>
</organism>
<feature type="compositionally biased region" description="Gly residues" evidence="1">
    <location>
        <begin position="636"/>
        <end position="656"/>
    </location>
</feature>
<feature type="region of interest" description="Disordered" evidence="1">
    <location>
        <begin position="135"/>
        <end position="170"/>
    </location>
</feature>
<dbReference type="EMBL" id="JAEHOC010000017">
    <property type="protein sequence ID" value="KAG2434260.1"/>
    <property type="molecule type" value="Genomic_DNA"/>
</dbReference>
<feature type="region of interest" description="Disordered" evidence="1">
    <location>
        <begin position="188"/>
        <end position="212"/>
    </location>
</feature>
<feature type="compositionally biased region" description="Low complexity" evidence="1">
    <location>
        <begin position="657"/>
        <end position="666"/>
    </location>
</feature>
<feature type="region of interest" description="Disordered" evidence="1">
    <location>
        <begin position="240"/>
        <end position="259"/>
    </location>
</feature>
<feature type="compositionally biased region" description="Basic and acidic residues" evidence="1">
    <location>
        <begin position="795"/>
        <end position="804"/>
    </location>
</feature>
<feature type="region of interest" description="Disordered" evidence="1">
    <location>
        <begin position="268"/>
        <end position="307"/>
    </location>
</feature>
<reference evidence="2" key="1">
    <citation type="journal article" date="2020" name="bioRxiv">
        <title>Comparative genomics of Chlamydomonas.</title>
        <authorList>
            <person name="Craig R.J."/>
            <person name="Hasan A.R."/>
            <person name="Ness R.W."/>
            <person name="Keightley P.D."/>
        </authorList>
    </citation>
    <scope>NUCLEOTIDE SEQUENCE</scope>
    <source>
        <strain evidence="2">SAG 7.73</strain>
    </source>
</reference>